<feature type="domain" description="Methyltransferase" evidence="1">
    <location>
        <begin position="119"/>
        <end position="450"/>
    </location>
</feature>
<dbReference type="InterPro" id="IPR052220">
    <property type="entry name" value="METTL25"/>
</dbReference>
<dbReference type="SUPFAM" id="SSF53335">
    <property type="entry name" value="S-adenosyl-L-methionine-dependent methyltransferases"/>
    <property type="match status" value="1"/>
</dbReference>
<dbReference type="InterPro" id="IPR025714">
    <property type="entry name" value="Methyltranfer_dom"/>
</dbReference>
<evidence type="ECO:0000313" key="2">
    <source>
        <dbReference type="EMBL" id="PVD36404.1"/>
    </source>
</evidence>
<name>A0A2T7PSM1_POMCA</name>
<protein>
    <recommendedName>
        <fullName evidence="1">Methyltransferase domain-containing protein</fullName>
    </recommendedName>
</protein>
<reference evidence="2 3" key="1">
    <citation type="submission" date="2018-04" db="EMBL/GenBank/DDBJ databases">
        <title>The genome of golden apple snail Pomacea canaliculata provides insight into stress tolerance and invasive adaptation.</title>
        <authorList>
            <person name="Liu C."/>
            <person name="Liu B."/>
            <person name="Ren Y."/>
            <person name="Zhang Y."/>
            <person name="Wang H."/>
            <person name="Li S."/>
            <person name="Jiang F."/>
            <person name="Yin L."/>
            <person name="Zhang G."/>
            <person name="Qian W."/>
            <person name="Fan W."/>
        </authorList>
    </citation>
    <scope>NUCLEOTIDE SEQUENCE [LARGE SCALE GENOMIC DNA]</scope>
    <source>
        <strain evidence="2">SZHN2017</strain>
        <tissue evidence="2">Muscle</tissue>
    </source>
</reference>
<evidence type="ECO:0000259" key="1">
    <source>
        <dbReference type="Pfam" id="PF13679"/>
    </source>
</evidence>
<dbReference type="PANTHER" id="PTHR12496:SF0">
    <property type="entry name" value="METHYLTRANSFERASE DOMAIN-CONTAINING PROTEIN"/>
    <property type="match status" value="1"/>
</dbReference>
<keyword evidence="3" id="KW-1185">Reference proteome</keyword>
<sequence>MAERHSVDFHEIFTFLSDHSWIHQVQLTQYFVEKIWTNIPEEWNKVLSSLSAEQLSKLPFEVGGQCTSDIKLHFQNPPRESLASFLQKSVQLSCERQQARHLLSPTPIDRELSRGMASKKVHEVEWMASLVHRVTSESGCDTVVDVGSGLGYLGQVLHKVYGLPVIGVEGNAGHNESAASRACKQGMECSGLKTITLEICDGEDNLKNCVAVINEAVLSLSPCQHTSRNVEGSNAATNQMKYNTEENITNDTEKTGNKERHCGLEISETTRSAKGQCETKSPWTECGCHVYDGEKVIDKLTDSDHAEPEAFGEEKAVSECLHDPESAYITITDTMRSESPLNCLHCRNTSGGNTDRLSHSQNSSTCKDQNAKCHLNSQQGWTTRNKHFNESRCTLTSIPCMKTNIEKGGRKVCLIGLHCCGDLSPVMLKLFLYAEFIGAIILVSCCYHKMCKISGSDQFCNFPLSESAIQAYSLAQKKHSTLSSPFLSTGSLRLAAQETRTRWEAQREADHDNHARNLAYRALLEVFLSKQDYVILQPVLESLVVWDRQQWLVEKGHHPSIIAIFDEDVSPRNLATVCIKE</sequence>
<accession>A0A2T7PSM1</accession>
<dbReference type="Proteomes" id="UP000245119">
    <property type="component" value="Linkage Group LG2"/>
</dbReference>
<dbReference type="AlphaFoldDB" id="A0A2T7PSM1"/>
<proteinExistence type="predicted"/>
<dbReference type="EMBL" id="PZQS01000002">
    <property type="protein sequence ID" value="PVD36404.1"/>
    <property type="molecule type" value="Genomic_DNA"/>
</dbReference>
<evidence type="ECO:0000313" key="3">
    <source>
        <dbReference type="Proteomes" id="UP000245119"/>
    </source>
</evidence>
<dbReference type="Gene3D" id="3.40.50.150">
    <property type="entry name" value="Vaccinia Virus protein VP39"/>
    <property type="match status" value="1"/>
</dbReference>
<dbReference type="Pfam" id="PF13679">
    <property type="entry name" value="Methyltransf_32"/>
    <property type="match status" value="1"/>
</dbReference>
<gene>
    <name evidence="2" type="ORF">C0Q70_03387</name>
</gene>
<dbReference type="InterPro" id="IPR029063">
    <property type="entry name" value="SAM-dependent_MTases_sf"/>
</dbReference>
<dbReference type="PANTHER" id="PTHR12496">
    <property type="entry name" value="CGI-41 METHYLTRANSFERASE"/>
    <property type="match status" value="1"/>
</dbReference>
<dbReference type="OrthoDB" id="10258156at2759"/>
<comment type="caution">
    <text evidence="2">The sequence shown here is derived from an EMBL/GenBank/DDBJ whole genome shotgun (WGS) entry which is preliminary data.</text>
</comment>
<organism evidence="2 3">
    <name type="scientific">Pomacea canaliculata</name>
    <name type="common">Golden apple snail</name>
    <dbReference type="NCBI Taxonomy" id="400727"/>
    <lineage>
        <taxon>Eukaryota</taxon>
        <taxon>Metazoa</taxon>
        <taxon>Spiralia</taxon>
        <taxon>Lophotrochozoa</taxon>
        <taxon>Mollusca</taxon>
        <taxon>Gastropoda</taxon>
        <taxon>Caenogastropoda</taxon>
        <taxon>Architaenioglossa</taxon>
        <taxon>Ampullarioidea</taxon>
        <taxon>Ampullariidae</taxon>
        <taxon>Pomacea</taxon>
    </lineage>
</organism>